<accession>A0A835V588</accession>
<dbReference type="PANTHER" id="PTHR47723">
    <property type="entry name" value="OS05G0353850 PROTEIN"/>
    <property type="match status" value="1"/>
</dbReference>
<dbReference type="EMBL" id="JADCNL010000004">
    <property type="protein sequence ID" value="KAG0484195.1"/>
    <property type="molecule type" value="Genomic_DNA"/>
</dbReference>
<feature type="domain" description="RNase H type-1" evidence="1">
    <location>
        <begin position="9"/>
        <end position="123"/>
    </location>
</feature>
<protein>
    <recommendedName>
        <fullName evidence="1">RNase H type-1 domain-containing protein</fullName>
    </recommendedName>
</protein>
<evidence type="ECO:0000313" key="2">
    <source>
        <dbReference type="EMBL" id="KAG0484195.1"/>
    </source>
</evidence>
<keyword evidence="3" id="KW-1185">Reference proteome</keyword>
<dbReference type="AlphaFoldDB" id="A0A835V588"/>
<dbReference type="SUPFAM" id="SSF53098">
    <property type="entry name" value="Ribonuclease H-like"/>
    <property type="match status" value="1"/>
</dbReference>
<dbReference type="OrthoDB" id="4062651at2759"/>
<dbReference type="Pfam" id="PF13456">
    <property type="entry name" value="RVT_3"/>
    <property type="match status" value="1"/>
</dbReference>
<evidence type="ECO:0000313" key="3">
    <source>
        <dbReference type="Proteomes" id="UP000636800"/>
    </source>
</evidence>
<comment type="caution">
    <text evidence="2">The sequence shown here is derived from an EMBL/GenBank/DDBJ whole genome shotgun (WGS) entry which is preliminary data.</text>
</comment>
<organism evidence="2 3">
    <name type="scientific">Vanilla planifolia</name>
    <name type="common">Vanilla</name>
    <dbReference type="NCBI Taxonomy" id="51239"/>
    <lineage>
        <taxon>Eukaryota</taxon>
        <taxon>Viridiplantae</taxon>
        <taxon>Streptophyta</taxon>
        <taxon>Embryophyta</taxon>
        <taxon>Tracheophyta</taxon>
        <taxon>Spermatophyta</taxon>
        <taxon>Magnoliopsida</taxon>
        <taxon>Liliopsida</taxon>
        <taxon>Asparagales</taxon>
        <taxon>Orchidaceae</taxon>
        <taxon>Vanilloideae</taxon>
        <taxon>Vanilleae</taxon>
        <taxon>Vanilla</taxon>
    </lineage>
</organism>
<dbReference type="Gene3D" id="3.30.420.10">
    <property type="entry name" value="Ribonuclease H-like superfamily/Ribonuclease H"/>
    <property type="match status" value="1"/>
</dbReference>
<dbReference type="InterPro" id="IPR002156">
    <property type="entry name" value="RNaseH_domain"/>
</dbReference>
<name>A0A835V588_VANPL</name>
<dbReference type="PANTHER" id="PTHR47723:SF21">
    <property type="entry name" value="POLYNUCLEOTIDYL TRANSFERASE, RIBONUCLEASE H-LIKE SUPERFAMILY PROTEIN"/>
    <property type="match status" value="1"/>
</dbReference>
<dbReference type="InterPro" id="IPR036397">
    <property type="entry name" value="RNaseH_sf"/>
</dbReference>
<reference evidence="2 3" key="1">
    <citation type="journal article" date="2020" name="Nat. Food">
        <title>A phased Vanilla planifolia genome enables genetic improvement of flavour and production.</title>
        <authorList>
            <person name="Hasing T."/>
            <person name="Tang H."/>
            <person name="Brym M."/>
            <person name="Khazi F."/>
            <person name="Huang T."/>
            <person name="Chambers A.H."/>
        </authorList>
    </citation>
    <scope>NUCLEOTIDE SEQUENCE [LARGE SCALE GENOMIC DNA]</scope>
    <source>
        <tissue evidence="2">Leaf</tissue>
    </source>
</reference>
<dbReference type="InterPro" id="IPR044730">
    <property type="entry name" value="RNase_H-like_dom_plant"/>
</dbReference>
<proteinExistence type="predicted"/>
<evidence type="ECO:0000259" key="1">
    <source>
        <dbReference type="Pfam" id="PF13456"/>
    </source>
</evidence>
<sequence length="153" mass="17158">MSIVMHAVGDSIAGLGVFVRDCSGKPLMVAGKRMFSVAADMMEVQAIIMAFDLLREFLPQYRAVEFQSDSMTALQVARDMVTKPSREGVLAVTLQYVKAMEALRFSHIHREGNEPADWAARRACTHEFIWGPRESLPQPLIKLMLSDFLFDPP</sequence>
<dbReference type="GO" id="GO:0003676">
    <property type="term" value="F:nucleic acid binding"/>
    <property type="evidence" value="ECO:0007669"/>
    <property type="project" value="InterPro"/>
</dbReference>
<dbReference type="Proteomes" id="UP000636800">
    <property type="component" value="Unassembled WGS sequence"/>
</dbReference>
<dbReference type="CDD" id="cd06222">
    <property type="entry name" value="RNase_H_like"/>
    <property type="match status" value="1"/>
</dbReference>
<dbReference type="InterPro" id="IPR012337">
    <property type="entry name" value="RNaseH-like_sf"/>
</dbReference>
<gene>
    <name evidence="2" type="ORF">HPP92_008274</name>
</gene>
<dbReference type="GO" id="GO:0004523">
    <property type="term" value="F:RNA-DNA hybrid ribonuclease activity"/>
    <property type="evidence" value="ECO:0007669"/>
    <property type="project" value="InterPro"/>
</dbReference>
<dbReference type="InterPro" id="IPR053151">
    <property type="entry name" value="RNase_H-like"/>
</dbReference>